<gene>
    <name evidence="1" type="ORF">NLJ89_g7807</name>
</gene>
<keyword evidence="2" id="KW-1185">Reference proteome</keyword>
<proteinExistence type="predicted"/>
<reference evidence="1" key="1">
    <citation type="submission" date="2022-07" db="EMBL/GenBank/DDBJ databases">
        <title>Genome Sequence of Agrocybe chaxingu.</title>
        <authorList>
            <person name="Buettner E."/>
        </authorList>
    </citation>
    <scope>NUCLEOTIDE SEQUENCE</scope>
    <source>
        <strain evidence="1">MP-N11</strain>
    </source>
</reference>
<dbReference type="Proteomes" id="UP001148786">
    <property type="component" value="Unassembled WGS sequence"/>
</dbReference>
<name>A0A9W8MTC0_9AGAR</name>
<evidence type="ECO:0000313" key="2">
    <source>
        <dbReference type="Proteomes" id="UP001148786"/>
    </source>
</evidence>
<sequence>MSDNDHCPLPGGGITTPDQPLISFTARSEHLETRGVDNLTAGGDGKIVILKNFVIICPPGHRLDTLSLNVIGPDQGEAPTKLTMKNVSETKWECPSSVHMSWDTATLKLAACSDCDEDLGFVVLKKDDMLSLIPEDQGMPVYHVISN</sequence>
<dbReference type="EMBL" id="JANKHO010000976">
    <property type="protein sequence ID" value="KAJ3504685.1"/>
    <property type="molecule type" value="Genomic_DNA"/>
</dbReference>
<dbReference type="AlphaFoldDB" id="A0A9W8MTC0"/>
<evidence type="ECO:0000313" key="1">
    <source>
        <dbReference type="EMBL" id="KAJ3504685.1"/>
    </source>
</evidence>
<comment type="caution">
    <text evidence="1">The sequence shown here is derived from an EMBL/GenBank/DDBJ whole genome shotgun (WGS) entry which is preliminary data.</text>
</comment>
<accession>A0A9W8MTC0</accession>
<protein>
    <submittedName>
        <fullName evidence="1">Uncharacterized protein</fullName>
    </submittedName>
</protein>
<organism evidence="1 2">
    <name type="scientific">Agrocybe chaxingu</name>
    <dbReference type="NCBI Taxonomy" id="84603"/>
    <lineage>
        <taxon>Eukaryota</taxon>
        <taxon>Fungi</taxon>
        <taxon>Dikarya</taxon>
        <taxon>Basidiomycota</taxon>
        <taxon>Agaricomycotina</taxon>
        <taxon>Agaricomycetes</taxon>
        <taxon>Agaricomycetidae</taxon>
        <taxon>Agaricales</taxon>
        <taxon>Agaricineae</taxon>
        <taxon>Strophariaceae</taxon>
        <taxon>Agrocybe</taxon>
    </lineage>
</organism>